<feature type="transmembrane region" description="Helical" evidence="1">
    <location>
        <begin position="196"/>
        <end position="214"/>
    </location>
</feature>
<gene>
    <name evidence="2" type="ORF">CBF30_06395</name>
</gene>
<dbReference type="EMBL" id="NGJZ01000002">
    <property type="protein sequence ID" value="RSU06886.1"/>
    <property type="molecule type" value="Genomic_DNA"/>
</dbReference>
<feature type="transmembrane region" description="Helical" evidence="1">
    <location>
        <begin position="113"/>
        <end position="131"/>
    </location>
</feature>
<proteinExistence type="predicted"/>
<keyword evidence="1" id="KW-0812">Transmembrane</keyword>
<feature type="transmembrane region" description="Helical" evidence="1">
    <location>
        <begin position="25"/>
        <end position="46"/>
    </location>
</feature>
<feature type="transmembrane region" description="Helical" evidence="1">
    <location>
        <begin position="226"/>
        <end position="244"/>
    </location>
</feature>
<keyword evidence="1" id="KW-0472">Membrane</keyword>
<evidence type="ECO:0000313" key="3">
    <source>
        <dbReference type="Proteomes" id="UP000288669"/>
    </source>
</evidence>
<name>A0A430AG53_9ENTE</name>
<dbReference type="PANTHER" id="PTHR36833">
    <property type="entry name" value="SLR0610 PROTEIN-RELATED"/>
    <property type="match status" value="1"/>
</dbReference>
<evidence type="ECO:0000313" key="2">
    <source>
        <dbReference type="EMBL" id="RSU06886.1"/>
    </source>
</evidence>
<accession>A0A430AG53</accession>
<dbReference type="AlphaFoldDB" id="A0A430AG53"/>
<feature type="transmembrane region" description="Helical" evidence="1">
    <location>
        <begin position="58"/>
        <end position="80"/>
    </location>
</feature>
<evidence type="ECO:0008006" key="4">
    <source>
        <dbReference type="Google" id="ProtNLM"/>
    </source>
</evidence>
<comment type="caution">
    <text evidence="2">The sequence shown here is derived from an EMBL/GenBank/DDBJ whole genome shotgun (WGS) entry which is preliminary data.</text>
</comment>
<evidence type="ECO:0000256" key="1">
    <source>
        <dbReference type="SAM" id="Phobius"/>
    </source>
</evidence>
<dbReference type="OrthoDB" id="3818833at2"/>
<reference evidence="2 3" key="1">
    <citation type="submission" date="2017-05" db="EMBL/GenBank/DDBJ databases">
        <title>Vagococcus spp. assemblies.</title>
        <authorList>
            <person name="Gulvik C.A."/>
        </authorList>
    </citation>
    <scope>NUCLEOTIDE SEQUENCE [LARGE SCALE GENOMIC DNA]</scope>
    <source>
        <strain evidence="2 3">DSM 24756</strain>
    </source>
</reference>
<keyword evidence="1" id="KW-1133">Transmembrane helix</keyword>
<sequence length="255" mass="29752">MNVKLYKQLLAQSIQESIAYRSTSVIVAIFSVIFFVTEIVVGVVLFDQTSLLAGWSKQQYFMLVGVSALINSLYQFFFIVSHENLAESIIEGELDYIFLKPVNSFYFYAFNRIDLPSLVNTVLAVVLIISLQNRVHVLTLVFFILSILLSVWFLFLINQIIVTFSFWIEKGGKFLAIPEYLADIASKPYSIYPKMFIFLFTWICPFFLAFNMPVLLLKQTGYWKQLLYFLVFVFLLHKFATYLWRKGLRKYQSSN</sequence>
<organism evidence="2 3">
    <name type="scientific">Vagococcus entomophilus</name>
    <dbReference type="NCBI Taxonomy" id="1160095"/>
    <lineage>
        <taxon>Bacteria</taxon>
        <taxon>Bacillati</taxon>
        <taxon>Bacillota</taxon>
        <taxon>Bacilli</taxon>
        <taxon>Lactobacillales</taxon>
        <taxon>Enterococcaceae</taxon>
        <taxon>Vagococcus</taxon>
    </lineage>
</organism>
<dbReference type="RefSeq" id="WP_126823951.1">
    <property type="nucleotide sequence ID" value="NZ_JBHLWU010000002.1"/>
</dbReference>
<dbReference type="InterPro" id="IPR010390">
    <property type="entry name" value="ABC-2_transporter-like"/>
</dbReference>
<dbReference type="Pfam" id="PF06182">
    <property type="entry name" value="ABC2_membrane_6"/>
    <property type="match status" value="1"/>
</dbReference>
<dbReference type="PANTHER" id="PTHR36833:SF2">
    <property type="entry name" value="SLR0610 PROTEIN"/>
    <property type="match status" value="1"/>
</dbReference>
<feature type="transmembrane region" description="Helical" evidence="1">
    <location>
        <begin position="137"/>
        <end position="157"/>
    </location>
</feature>
<dbReference type="Proteomes" id="UP000288669">
    <property type="component" value="Unassembled WGS sequence"/>
</dbReference>
<protein>
    <recommendedName>
        <fullName evidence="4">ABC transporter permease</fullName>
    </recommendedName>
</protein>
<keyword evidence="3" id="KW-1185">Reference proteome</keyword>